<comment type="caution">
    <text evidence="1">The sequence shown here is derived from an EMBL/GenBank/DDBJ whole genome shotgun (WGS) entry which is preliminary data.</text>
</comment>
<feature type="non-terminal residue" evidence="1">
    <location>
        <position position="1"/>
    </location>
</feature>
<dbReference type="Gene3D" id="1.20.120.20">
    <property type="entry name" value="Apolipoprotein"/>
    <property type="match status" value="1"/>
</dbReference>
<dbReference type="AlphaFoldDB" id="X1QDD0"/>
<proteinExistence type="predicted"/>
<sequence length="176" mass="19518">DVYYDISSEVWDAIDWIGDKIADSYSSVKSIVTDGFHYVTDYTYAVINDVGVAIGRATDYAVDKIKSALGWVKDGIVNLATKVWDGITDAGAWVSDAVKSGFYTVKDCEPRYDCAPCAHSCTRNRKSIVPQICNKTAQILGWTFVHVKAIIKIIMQKSISIVIHDIHFNVSVIHPN</sequence>
<evidence type="ECO:0000313" key="1">
    <source>
        <dbReference type="EMBL" id="GAI41289.1"/>
    </source>
</evidence>
<accession>X1QDD0</accession>
<gene>
    <name evidence="1" type="ORF">S06H3_50195</name>
</gene>
<dbReference type="EMBL" id="BARV01031758">
    <property type="protein sequence ID" value="GAI41289.1"/>
    <property type="molecule type" value="Genomic_DNA"/>
</dbReference>
<reference evidence="1" key="1">
    <citation type="journal article" date="2014" name="Front. Microbiol.">
        <title>High frequency of phylogenetically diverse reductive dehalogenase-homologous genes in deep subseafloor sedimentary metagenomes.</title>
        <authorList>
            <person name="Kawai M."/>
            <person name="Futagami T."/>
            <person name="Toyoda A."/>
            <person name="Takaki Y."/>
            <person name="Nishi S."/>
            <person name="Hori S."/>
            <person name="Arai W."/>
            <person name="Tsubouchi T."/>
            <person name="Morono Y."/>
            <person name="Uchiyama I."/>
            <person name="Ito T."/>
            <person name="Fujiyama A."/>
            <person name="Inagaki F."/>
            <person name="Takami H."/>
        </authorList>
    </citation>
    <scope>NUCLEOTIDE SEQUENCE</scope>
    <source>
        <strain evidence="1">Expedition CK06-06</strain>
    </source>
</reference>
<protein>
    <submittedName>
        <fullName evidence="1">Uncharacterized protein</fullName>
    </submittedName>
</protein>
<name>X1QDD0_9ZZZZ</name>
<organism evidence="1">
    <name type="scientific">marine sediment metagenome</name>
    <dbReference type="NCBI Taxonomy" id="412755"/>
    <lineage>
        <taxon>unclassified sequences</taxon>
        <taxon>metagenomes</taxon>
        <taxon>ecological metagenomes</taxon>
    </lineage>
</organism>